<name>A0ABS4I381_9BACL</name>
<sequence length="36" mass="4151">MNNQIVKCKNLYILHIDNSLTNAAAELLNSKIHWIN</sequence>
<keyword evidence="2" id="KW-1185">Reference proteome</keyword>
<accession>A0ABS4I381</accession>
<reference evidence="1 2" key="1">
    <citation type="submission" date="2021-03" db="EMBL/GenBank/DDBJ databases">
        <title>Genomic Encyclopedia of Type Strains, Phase IV (KMG-IV): sequencing the most valuable type-strain genomes for metagenomic binning, comparative biology and taxonomic classification.</title>
        <authorList>
            <person name="Goeker M."/>
        </authorList>
    </citation>
    <scope>NUCLEOTIDE SEQUENCE [LARGE SCALE GENOMIC DNA]</scope>
    <source>
        <strain evidence="1 2">DSM 24950</strain>
    </source>
</reference>
<organism evidence="1 2">
    <name type="scientific">Paenibacillus aceris</name>
    <dbReference type="NCBI Taxonomy" id="869555"/>
    <lineage>
        <taxon>Bacteria</taxon>
        <taxon>Bacillati</taxon>
        <taxon>Bacillota</taxon>
        <taxon>Bacilli</taxon>
        <taxon>Bacillales</taxon>
        <taxon>Paenibacillaceae</taxon>
        <taxon>Paenibacillus</taxon>
    </lineage>
</organism>
<evidence type="ECO:0000313" key="2">
    <source>
        <dbReference type="Proteomes" id="UP001519344"/>
    </source>
</evidence>
<comment type="caution">
    <text evidence="1">The sequence shown here is derived from an EMBL/GenBank/DDBJ whole genome shotgun (WGS) entry which is preliminary data.</text>
</comment>
<protein>
    <submittedName>
        <fullName evidence="1">Uncharacterized protein</fullName>
    </submittedName>
</protein>
<dbReference type="Proteomes" id="UP001519344">
    <property type="component" value="Unassembled WGS sequence"/>
</dbReference>
<dbReference type="EMBL" id="JAGGKV010000013">
    <property type="protein sequence ID" value="MBP1965392.1"/>
    <property type="molecule type" value="Genomic_DNA"/>
</dbReference>
<evidence type="ECO:0000313" key="1">
    <source>
        <dbReference type="EMBL" id="MBP1965392.1"/>
    </source>
</evidence>
<gene>
    <name evidence="1" type="ORF">J2Z65_004629</name>
</gene>
<proteinExistence type="predicted"/>